<dbReference type="SUPFAM" id="SSF56935">
    <property type="entry name" value="Porins"/>
    <property type="match status" value="1"/>
</dbReference>
<dbReference type="PROSITE" id="PS52016">
    <property type="entry name" value="TONB_DEPENDENT_REC_3"/>
    <property type="match status" value="1"/>
</dbReference>
<evidence type="ECO:0000256" key="5">
    <source>
        <dbReference type="ARBA" id="ARBA00023136"/>
    </source>
</evidence>
<reference evidence="11" key="1">
    <citation type="submission" date="2017-04" db="EMBL/GenBank/DDBJ databases">
        <authorList>
            <person name="Varghese N."/>
            <person name="Submissions S."/>
        </authorList>
    </citation>
    <scope>NUCLEOTIDE SEQUENCE [LARGE SCALE GENOMIC DNA]</scope>
    <source>
        <strain evidence="11">DSM 16537</strain>
    </source>
</reference>
<dbReference type="NCBIfam" id="TIGR04056">
    <property type="entry name" value="OMP_RagA_SusC"/>
    <property type="match status" value="1"/>
</dbReference>
<dbReference type="EMBL" id="LT838813">
    <property type="protein sequence ID" value="SMD44024.1"/>
    <property type="molecule type" value="Genomic_DNA"/>
</dbReference>
<evidence type="ECO:0000256" key="6">
    <source>
        <dbReference type="ARBA" id="ARBA00023237"/>
    </source>
</evidence>
<evidence type="ECO:0000256" key="8">
    <source>
        <dbReference type="SAM" id="SignalP"/>
    </source>
</evidence>
<evidence type="ECO:0000256" key="4">
    <source>
        <dbReference type="ARBA" id="ARBA00022692"/>
    </source>
</evidence>
<dbReference type="STRING" id="758820.SAMN00777080_2639"/>
<evidence type="ECO:0000256" key="7">
    <source>
        <dbReference type="PROSITE-ProRule" id="PRU01360"/>
    </source>
</evidence>
<dbReference type="Pfam" id="PF07715">
    <property type="entry name" value="Plug"/>
    <property type="match status" value="1"/>
</dbReference>
<dbReference type="InterPro" id="IPR008969">
    <property type="entry name" value="CarboxyPept-like_regulatory"/>
</dbReference>
<dbReference type="InterPro" id="IPR012910">
    <property type="entry name" value="Plug_dom"/>
</dbReference>
<evidence type="ECO:0000256" key="2">
    <source>
        <dbReference type="ARBA" id="ARBA00022448"/>
    </source>
</evidence>
<dbReference type="InterPro" id="IPR023996">
    <property type="entry name" value="TonB-dep_OMP_SusC/RagA"/>
</dbReference>
<dbReference type="Gene3D" id="2.60.40.1120">
    <property type="entry name" value="Carboxypeptidase-like, regulatory domain"/>
    <property type="match status" value="1"/>
</dbReference>
<evidence type="ECO:0000256" key="1">
    <source>
        <dbReference type="ARBA" id="ARBA00004571"/>
    </source>
</evidence>
<evidence type="ECO:0000256" key="3">
    <source>
        <dbReference type="ARBA" id="ARBA00022452"/>
    </source>
</evidence>
<keyword evidence="5 7" id="KW-0472">Membrane</keyword>
<protein>
    <submittedName>
        <fullName evidence="10">TonB-linked outer membrane protein, SusC/RagA family</fullName>
    </submittedName>
</protein>
<name>A0A1W2H5I1_9BACT</name>
<gene>
    <name evidence="10" type="ORF">SAMN00777080_2639</name>
</gene>
<dbReference type="GO" id="GO:0009279">
    <property type="term" value="C:cell outer membrane"/>
    <property type="evidence" value="ECO:0007669"/>
    <property type="project" value="UniProtKB-SubCell"/>
</dbReference>
<proteinExistence type="inferred from homology"/>
<comment type="subcellular location">
    <subcellularLocation>
        <location evidence="1 7">Cell outer membrane</location>
        <topology evidence="1 7">Multi-pass membrane protein</topology>
    </subcellularLocation>
</comment>
<dbReference type="InterPro" id="IPR037066">
    <property type="entry name" value="Plug_dom_sf"/>
</dbReference>
<dbReference type="InterPro" id="IPR036942">
    <property type="entry name" value="Beta-barrel_TonB_sf"/>
</dbReference>
<dbReference type="InterPro" id="IPR023997">
    <property type="entry name" value="TonB-dep_OMP_SusC/RagA_CS"/>
</dbReference>
<keyword evidence="6 7" id="KW-0998">Cell outer membrane</keyword>
<dbReference type="OrthoDB" id="9768177at2"/>
<keyword evidence="11" id="KW-1185">Reference proteome</keyword>
<dbReference type="InterPro" id="IPR039426">
    <property type="entry name" value="TonB-dep_rcpt-like"/>
</dbReference>
<evidence type="ECO:0000259" key="9">
    <source>
        <dbReference type="Pfam" id="PF07715"/>
    </source>
</evidence>
<dbReference type="Pfam" id="PF13715">
    <property type="entry name" value="CarbopepD_reg_2"/>
    <property type="match status" value="1"/>
</dbReference>
<dbReference type="SUPFAM" id="SSF49464">
    <property type="entry name" value="Carboxypeptidase regulatory domain-like"/>
    <property type="match status" value="1"/>
</dbReference>
<keyword evidence="3 7" id="KW-1134">Transmembrane beta strand</keyword>
<feature type="chain" id="PRO_5013026481" evidence="8">
    <location>
        <begin position="22"/>
        <end position="1018"/>
    </location>
</feature>
<dbReference type="AlphaFoldDB" id="A0A1W2H5I1"/>
<dbReference type="NCBIfam" id="TIGR04057">
    <property type="entry name" value="SusC_RagA_signa"/>
    <property type="match status" value="1"/>
</dbReference>
<feature type="signal peptide" evidence="8">
    <location>
        <begin position="1"/>
        <end position="21"/>
    </location>
</feature>
<organism evidence="10 11">
    <name type="scientific">Aquiflexum balticum DSM 16537</name>
    <dbReference type="NCBI Taxonomy" id="758820"/>
    <lineage>
        <taxon>Bacteria</taxon>
        <taxon>Pseudomonadati</taxon>
        <taxon>Bacteroidota</taxon>
        <taxon>Cytophagia</taxon>
        <taxon>Cytophagales</taxon>
        <taxon>Cyclobacteriaceae</taxon>
        <taxon>Aquiflexum</taxon>
    </lineage>
</organism>
<feature type="domain" description="TonB-dependent receptor plug" evidence="9">
    <location>
        <begin position="118"/>
        <end position="240"/>
    </location>
</feature>
<accession>A0A1W2H5I1</accession>
<dbReference type="Gene3D" id="2.40.170.20">
    <property type="entry name" value="TonB-dependent receptor, beta-barrel domain"/>
    <property type="match status" value="1"/>
</dbReference>
<comment type="similarity">
    <text evidence="7">Belongs to the TonB-dependent receptor family.</text>
</comment>
<sequence length="1018" mass="110523">MNKFVQLMLAMVLIFASGMEAFGQSRVLTGRVVDATGEPIPGVNVLDKEAKTGTTTDLDGMYSISVTNTTTLVFSFIGFESQEIVIGNMSELNITLTEDATALSEVVVTALGLPKEKERLGYSITTVGGDQMDLAREPNIANSLTGQVAGLVVRGTNSGPQGTANIVLRGLPSISGTGSPLFVINGIPMDNTQLGSSGQWGGGDNGDGIGNLSPDDIESMTVLKGQAASALYGARASNGVILITTKGSKRGGDWSLTYNLNVMTEQAMDFTDFQQEYGQGTGGRRPQTATDAQTTGRFAWGERMGGNVIGFDGNQYPYQPADENWKDFYRTGTNITNTLAVSKGLGKDGSFRMSISDVRSESIVPNSGVDRLSINLNVDQNITDKLNISAMINYLDQQSTNIPFLSDGPRNPNNFLLLAPNINPGIFAPGYDENGREVVFSDDIFVTNPYFITAKGINDRGRKRTISALSAKYSFAPKTYALFRVGHDVSNDDFFSVEPTGLAYTQEQRGNLNSRGLSTRSETNIDAIFGTEFNLTNDIIFDGLAGGTFRNNRFEQVSVGGSRFVIPGLYSPFNVDVFNRGYAFNEREVASAFYSLGFGYKDFLTLTTTGRYDVYSTLPTDNNSIFSPSVTGAFLFHKFLNLPALEFAKFRTSYAVTSGEPFDAYQTQFYFSSANTFNGVAAGSSPLSLPNLFLKPFTTDEIEIGFDLVFFKNRLSFDVAYFTKTTNNEILPASTSIASGFGSAVVATGSVNNRGLELMISGTPIQTQNFTWKSMINFTNVTNEVLNTNLANTPINLGQNRSTLGNAVTAYVPGLPGPQIRAFDYQYDAQGNIVVNQAGLPVRGELKNWGSVLPTHYGGWNNEFIYKKVSFTFLIDGSFGNKVLSATEFNSHFRGLHKNTLVGREGGVTTGEFTAPAENYYQALVQNVTRTSVVDGDFIKLRQLTLGYTFSESMFRSVPILKGLTASIVARNLAILWRKADNIDPEAQFGSNINFLGIEGTALPTTRSIGFNLNFKLH</sequence>
<dbReference type="RefSeq" id="WP_084120861.1">
    <property type="nucleotide sequence ID" value="NZ_LT838813.1"/>
</dbReference>
<keyword evidence="8" id="KW-0732">Signal</keyword>
<evidence type="ECO:0000313" key="10">
    <source>
        <dbReference type="EMBL" id="SMD44024.1"/>
    </source>
</evidence>
<keyword evidence="4 7" id="KW-0812">Transmembrane</keyword>
<keyword evidence="2 7" id="KW-0813">Transport</keyword>
<dbReference type="Proteomes" id="UP000192333">
    <property type="component" value="Chromosome I"/>
</dbReference>
<dbReference type="Gene3D" id="2.170.130.10">
    <property type="entry name" value="TonB-dependent receptor, plug domain"/>
    <property type="match status" value="1"/>
</dbReference>
<evidence type="ECO:0000313" key="11">
    <source>
        <dbReference type="Proteomes" id="UP000192333"/>
    </source>
</evidence>